<gene>
    <name evidence="5" type="ORF">A2008_12455</name>
</gene>
<dbReference type="Gene3D" id="3.30.2350.10">
    <property type="entry name" value="Pseudouridine synthase"/>
    <property type="match status" value="1"/>
</dbReference>
<proteinExistence type="inferred from homology"/>
<reference evidence="5 6" key="1">
    <citation type="journal article" date="2016" name="Nat. Commun.">
        <title>Thousands of microbial genomes shed light on interconnected biogeochemical processes in an aquifer system.</title>
        <authorList>
            <person name="Anantharaman K."/>
            <person name="Brown C.T."/>
            <person name="Hug L.A."/>
            <person name="Sharon I."/>
            <person name="Castelle C.J."/>
            <person name="Probst A.J."/>
            <person name="Thomas B.C."/>
            <person name="Singh A."/>
            <person name="Wilkins M.J."/>
            <person name="Karaoz U."/>
            <person name="Brodie E.L."/>
            <person name="Williams K.H."/>
            <person name="Hubbard S.S."/>
            <person name="Banfield J.F."/>
        </authorList>
    </citation>
    <scope>NUCLEOTIDE SEQUENCE [LARGE SCALE GENOMIC DNA]</scope>
</reference>
<comment type="catalytic activity">
    <reaction evidence="3">
        <text>a uridine in RNA = a pseudouridine in RNA</text>
        <dbReference type="Rhea" id="RHEA:48348"/>
        <dbReference type="Rhea" id="RHEA-COMP:12068"/>
        <dbReference type="Rhea" id="RHEA-COMP:12069"/>
        <dbReference type="ChEBI" id="CHEBI:65314"/>
        <dbReference type="ChEBI" id="CHEBI:65315"/>
    </reaction>
</comment>
<accession>A0A1F7WFT1</accession>
<keyword evidence="3" id="KW-0413">Isomerase</keyword>
<feature type="domain" description="Pseudouridine synthase RsuA/RluA-like" evidence="4">
    <location>
        <begin position="121"/>
        <end position="273"/>
    </location>
</feature>
<dbReference type="InterPro" id="IPR050188">
    <property type="entry name" value="RluA_PseudoU_synthase"/>
</dbReference>
<dbReference type="EMBL" id="MGFH01000229">
    <property type="protein sequence ID" value="OGM01706.1"/>
    <property type="molecule type" value="Genomic_DNA"/>
</dbReference>
<dbReference type="InterPro" id="IPR006145">
    <property type="entry name" value="PsdUridine_synth_RsuA/RluA"/>
</dbReference>
<dbReference type="InterPro" id="IPR006224">
    <property type="entry name" value="PsdUridine_synth_RluA-like_CS"/>
</dbReference>
<comment type="similarity">
    <text evidence="1 3">Belongs to the pseudouridine synthase RluA family.</text>
</comment>
<dbReference type="AlphaFoldDB" id="A0A1F7WFT1"/>
<organism evidence="5 6">
    <name type="scientific">Candidatus Wallbacteria bacterium GWC2_49_35</name>
    <dbReference type="NCBI Taxonomy" id="1817813"/>
    <lineage>
        <taxon>Bacteria</taxon>
        <taxon>Candidatus Walliibacteriota</taxon>
    </lineage>
</organism>
<comment type="caution">
    <text evidence="5">The sequence shown here is derived from an EMBL/GenBank/DDBJ whole genome shotgun (WGS) entry which is preliminary data.</text>
</comment>
<evidence type="ECO:0000256" key="3">
    <source>
        <dbReference type="RuleBase" id="RU362028"/>
    </source>
</evidence>
<dbReference type="GO" id="GO:0003723">
    <property type="term" value="F:RNA binding"/>
    <property type="evidence" value="ECO:0007669"/>
    <property type="project" value="InterPro"/>
</dbReference>
<dbReference type="EC" id="5.4.99.-" evidence="3"/>
<evidence type="ECO:0000256" key="1">
    <source>
        <dbReference type="ARBA" id="ARBA00010876"/>
    </source>
</evidence>
<dbReference type="GO" id="GO:0009982">
    <property type="term" value="F:pseudouridine synthase activity"/>
    <property type="evidence" value="ECO:0007669"/>
    <property type="project" value="InterPro"/>
</dbReference>
<dbReference type="GO" id="GO:0000455">
    <property type="term" value="P:enzyme-directed rRNA pseudouridine synthesis"/>
    <property type="evidence" value="ECO:0007669"/>
    <property type="project" value="TreeGrafter"/>
</dbReference>
<dbReference type="GO" id="GO:0140098">
    <property type="term" value="F:catalytic activity, acting on RNA"/>
    <property type="evidence" value="ECO:0007669"/>
    <property type="project" value="UniProtKB-ARBA"/>
</dbReference>
<dbReference type="PROSITE" id="PS01129">
    <property type="entry name" value="PSI_RLU"/>
    <property type="match status" value="1"/>
</dbReference>
<evidence type="ECO:0000259" key="4">
    <source>
        <dbReference type="Pfam" id="PF00849"/>
    </source>
</evidence>
<dbReference type="NCBIfam" id="TIGR00005">
    <property type="entry name" value="rluA_subfam"/>
    <property type="match status" value="1"/>
</dbReference>
<protein>
    <recommendedName>
        <fullName evidence="3">Pseudouridine synthase</fullName>
        <ecNumber evidence="3">5.4.99.-</ecNumber>
    </recommendedName>
</protein>
<dbReference type="STRING" id="1817813.A2008_12455"/>
<dbReference type="PANTHER" id="PTHR21600">
    <property type="entry name" value="MITOCHONDRIAL RNA PSEUDOURIDINE SYNTHASE"/>
    <property type="match status" value="1"/>
</dbReference>
<dbReference type="CDD" id="cd02869">
    <property type="entry name" value="PseudoU_synth_RluA_like"/>
    <property type="match status" value="1"/>
</dbReference>
<dbReference type="Proteomes" id="UP000178735">
    <property type="component" value="Unassembled WGS sequence"/>
</dbReference>
<feature type="active site" evidence="2">
    <location>
        <position position="167"/>
    </location>
</feature>
<dbReference type="InterPro" id="IPR006225">
    <property type="entry name" value="PsdUridine_synth_RluC/D"/>
</dbReference>
<comment type="function">
    <text evidence="3">Responsible for synthesis of pseudouridine from uracil.</text>
</comment>
<dbReference type="PANTHER" id="PTHR21600:SF71">
    <property type="entry name" value="PSEUDOURIDINE SYNTHASE"/>
    <property type="match status" value="1"/>
</dbReference>
<dbReference type="InterPro" id="IPR020103">
    <property type="entry name" value="PsdUridine_synth_cat_dom_sf"/>
</dbReference>
<name>A0A1F7WFT1_9BACT</name>
<dbReference type="Pfam" id="PF00849">
    <property type="entry name" value="PseudoU_synth_2"/>
    <property type="match status" value="1"/>
</dbReference>
<evidence type="ECO:0000256" key="2">
    <source>
        <dbReference type="PIRSR" id="PIRSR606225-1"/>
    </source>
</evidence>
<dbReference type="SUPFAM" id="SSF55120">
    <property type="entry name" value="Pseudouridine synthase"/>
    <property type="match status" value="1"/>
</dbReference>
<evidence type="ECO:0000313" key="5">
    <source>
        <dbReference type="EMBL" id="OGM01706.1"/>
    </source>
</evidence>
<evidence type="ECO:0000313" key="6">
    <source>
        <dbReference type="Proteomes" id="UP000178735"/>
    </source>
</evidence>
<sequence>MPETSHFKKTGFSIAASRRDESLVISVKTAQDGKFRPAEIVEFIFAGAPDKISAKAGNSKIIFDGREIAANTVVESGGEFELPGFFTPAGTISSLASECPAAPNKRKEIRLSVPYEDDFIAVVEKPAGMIIHSDGTGAAETLCSALDDHFARRGERTAKAYPIHRLDIGTSGLIIFAKDNMTCALLDRALVENAVSRRYTAIVEGVLKSRAGVIDLAIGRDRHVSNKFRVSKTGKQAVTRYKLISASKSENISAVEAELETGRTHQIRVHFSHIGHPLAGDRLYGAKSAGFRGREFALHSSFVRFIHPYSKKVIVLESKPDFIR</sequence>